<keyword evidence="4 6" id="KW-1133">Transmembrane helix</keyword>
<dbReference type="GO" id="GO:0016020">
    <property type="term" value="C:membrane"/>
    <property type="evidence" value="ECO:0007669"/>
    <property type="project" value="UniProtKB-SubCell"/>
</dbReference>
<proteinExistence type="inferred from homology"/>
<feature type="domain" description="Phosphatidic acid phosphatase type 2/haloperoxidase" evidence="7">
    <location>
        <begin position="94"/>
        <end position="236"/>
    </location>
</feature>
<evidence type="ECO:0000256" key="6">
    <source>
        <dbReference type="SAM" id="Phobius"/>
    </source>
</evidence>
<protein>
    <recommendedName>
        <fullName evidence="7">Phosphatidic acid phosphatase type 2/haloperoxidase domain-containing protein</fullName>
    </recommendedName>
</protein>
<gene>
    <name evidence="8" type="ORF">OTU49_000583</name>
</gene>
<dbReference type="InterPro" id="IPR036938">
    <property type="entry name" value="PAP2/HPO_sf"/>
</dbReference>
<dbReference type="Gene3D" id="1.20.144.10">
    <property type="entry name" value="Phosphatidic acid phosphatase type 2/haloperoxidase"/>
    <property type="match status" value="1"/>
</dbReference>
<feature type="transmembrane region" description="Helical" evidence="6">
    <location>
        <begin position="93"/>
        <end position="114"/>
    </location>
</feature>
<dbReference type="GO" id="GO:0046839">
    <property type="term" value="P:phospholipid dephosphorylation"/>
    <property type="evidence" value="ECO:0007669"/>
    <property type="project" value="TreeGrafter"/>
</dbReference>
<evidence type="ECO:0000256" key="5">
    <source>
        <dbReference type="ARBA" id="ARBA00023136"/>
    </source>
</evidence>
<dbReference type="PANTHER" id="PTHR10165">
    <property type="entry name" value="LIPID PHOSPHATE PHOSPHATASE"/>
    <property type="match status" value="1"/>
</dbReference>
<dbReference type="AlphaFoldDB" id="A0AAW0XYE3"/>
<organism evidence="8 9">
    <name type="scientific">Cherax quadricarinatus</name>
    <name type="common">Australian red claw crayfish</name>
    <dbReference type="NCBI Taxonomy" id="27406"/>
    <lineage>
        <taxon>Eukaryota</taxon>
        <taxon>Metazoa</taxon>
        <taxon>Ecdysozoa</taxon>
        <taxon>Arthropoda</taxon>
        <taxon>Crustacea</taxon>
        <taxon>Multicrustacea</taxon>
        <taxon>Malacostraca</taxon>
        <taxon>Eumalacostraca</taxon>
        <taxon>Eucarida</taxon>
        <taxon>Decapoda</taxon>
        <taxon>Pleocyemata</taxon>
        <taxon>Astacidea</taxon>
        <taxon>Parastacoidea</taxon>
        <taxon>Parastacidae</taxon>
        <taxon>Cherax</taxon>
    </lineage>
</organism>
<sequence length="289" mass="33001">DEVMMIRWIEAQATFWLEILTRAFLSVIFIELEQTSPFVRKIHIDELWLYKNPPTASYVPTTVLWPLVFIVPTSVMFLYFLVKRDRTELCQGLLALSLALGLNGVITNIIKLIVGRPRPDFFYRCFPEGREDLDDVTDIASACTGEAVAIQEGRKSFPSGHSSFSFCSLGFLSLWIFGKLSVFSRKRGQGWRLVVGMAPLILAMMVALSRTSDYHHHWQDVVVGSLLGLFISYLCYRQYYPRLTSPYCHLPYLMVSTVLQPKLAKDTSGGEVPNFLDPESPMEEQIKWI</sequence>
<dbReference type="Proteomes" id="UP001445076">
    <property type="component" value="Unassembled WGS sequence"/>
</dbReference>
<evidence type="ECO:0000256" key="3">
    <source>
        <dbReference type="ARBA" id="ARBA00022692"/>
    </source>
</evidence>
<evidence type="ECO:0000256" key="4">
    <source>
        <dbReference type="ARBA" id="ARBA00022989"/>
    </source>
</evidence>
<dbReference type="SUPFAM" id="SSF48317">
    <property type="entry name" value="Acid phosphatase/Vanadium-dependent haloperoxidase"/>
    <property type="match status" value="1"/>
</dbReference>
<dbReference type="InterPro" id="IPR043216">
    <property type="entry name" value="PAP-like"/>
</dbReference>
<comment type="caution">
    <text evidence="8">The sequence shown here is derived from an EMBL/GenBank/DDBJ whole genome shotgun (WGS) entry which is preliminary data.</text>
</comment>
<dbReference type="InterPro" id="IPR000326">
    <property type="entry name" value="PAP2/HPO"/>
</dbReference>
<feature type="transmembrane region" description="Helical" evidence="6">
    <location>
        <begin position="190"/>
        <end position="211"/>
    </location>
</feature>
<dbReference type="GO" id="GO:0008195">
    <property type="term" value="F:phosphatidate phosphatase activity"/>
    <property type="evidence" value="ECO:0007669"/>
    <property type="project" value="TreeGrafter"/>
</dbReference>
<evidence type="ECO:0000313" key="8">
    <source>
        <dbReference type="EMBL" id="KAK8744724.1"/>
    </source>
</evidence>
<keyword evidence="9" id="KW-1185">Reference proteome</keyword>
<evidence type="ECO:0000259" key="7">
    <source>
        <dbReference type="SMART" id="SM00014"/>
    </source>
</evidence>
<comment type="similarity">
    <text evidence="2">Belongs to the PA-phosphatase related phosphoesterase family.</text>
</comment>
<feature type="transmembrane region" description="Helical" evidence="6">
    <location>
        <begin position="217"/>
        <end position="236"/>
    </location>
</feature>
<accession>A0AAW0XYE3</accession>
<evidence type="ECO:0000313" key="9">
    <source>
        <dbReference type="Proteomes" id="UP001445076"/>
    </source>
</evidence>
<evidence type="ECO:0000256" key="2">
    <source>
        <dbReference type="ARBA" id="ARBA00008816"/>
    </source>
</evidence>
<dbReference type="SMART" id="SM00014">
    <property type="entry name" value="acidPPc"/>
    <property type="match status" value="1"/>
</dbReference>
<keyword evidence="5 6" id="KW-0472">Membrane</keyword>
<evidence type="ECO:0000256" key="1">
    <source>
        <dbReference type="ARBA" id="ARBA00004141"/>
    </source>
</evidence>
<keyword evidence="3 6" id="KW-0812">Transmembrane</keyword>
<name>A0AAW0XYE3_CHEQU</name>
<feature type="non-terminal residue" evidence="8">
    <location>
        <position position="1"/>
    </location>
</feature>
<reference evidence="8 9" key="1">
    <citation type="journal article" date="2024" name="BMC Genomics">
        <title>Genome assembly of redclaw crayfish (Cherax quadricarinatus) provides insights into its immune adaptation and hypoxia tolerance.</title>
        <authorList>
            <person name="Liu Z."/>
            <person name="Zheng J."/>
            <person name="Li H."/>
            <person name="Fang K."/>
            <person name="Wang S."/>
            <person name="He J."/>
            <person name="Zhou D."/>
            <person name="Weng S."/>
            <person name="Chi M."/>
            <person name="Gu Z."/>
            <person name="He J."/>
            <person name="Li F."/>
            <person name="Wang M."/>
        </authorList>
    </citation>
    <scope>NUCLEOTIDE SEQUENCE [LARGE SCALE GENOMIC DNA]</scope>
    <source>
        <strain evidence="8">ZL_2023a</strain>
    </source>
</reference>
<dbReference type="CDD" id="cd03390">
    <property type="entry name" value="PAP2_containing_1_like"/>
    <property type="match status" value="1"/>
</dbReference>
<dbReference type="PANTHER" id="PTHR10165:SF35">
    <property type="entry name" value="RE23632P"/>
    <property type="match status" value="1"/>
</dbReference>
<dbReference type="EMBL" id="JARKIK010000021">
    <property type="protein sequence ID" value="KAK8744724.1"/>
    <property type="molecule type" value="Genomic_DNA"/>
</dbReference>
<feature type="transmembrane region" description="Helical" evidence="6">
    <location>
        <begin position="63"/>
        <end position="81"/>
    </location>
</feature>
<dbReference type="Pfam" id="PF01569">
    <property type="entry name" value="PAP2"/>
    <property type="match status" value="1"/>
</dbReference>
<comment type="subcellular location">
    <subcellularLocation>
        <location evidence="1">Membrane</location>
        <topology evidence="1">Multi-pass membrane protein</topology>
    </subcellularLocation>
</comment>
<dbReference type="GO" id="GO:0006644">
    <property type="term" value="P:phospholipid metabolic process"/>
    <property type="evidence" value="ECO:0007669"/>
    <property type="project" value="InterPro"/>
</dbReference>
<feature type="transmembrane region" description="Helical" evidence="6">
    <location>
        <begin position="161"/>
        <end position="178"/>
    </location>
</feature>